<dbReference type="KEGG" id="ctc:CTC_02586"/>
<keyword evidence="2" id="KW-1185">Reference proteome</keyword>
<evidence type="ECO:0000313" key="1">
    <source>
        <dbReference type="EMBL" id="AAO37043.1"/>
    </source>
</evidence>
<dbReference type="STRING" id="212717.CTC_02586"/>
<protein>
    <submittedName>
        <fullName evidence="1">Ribosomal protein</fullName>
    </submittedName>
</protein>
<keyword evidence="1" id="KW-0687">Ribonucleoprotein</keyword>
<reference evidence="1 2" key="1">
    <citation type="journal article" date="2003" name="Proc. Natl. Acad. Sci. U.S.A.">
        <title>The genome sequence of Clostridium tetani, the causative agent of tetanus disease.</title>
        <authorList>
            <person name="Brueggemann H."/>
            <person name="Baumer S."/>
            <person name="Fricke W.F."/>
            <person name="Wiezer A."/>
            <person name="Liesegang H."/>
            <person name="Decker I."/>
            <person name="Herzberg C."/>
            <person name="Martinez-Arias R."/>
            <person name="Merkl R."/>
            <person name="Henne A."/>
            <person name="Gottschalk G."/>
        </authorList>
    </citation>
    <scope>NUCLEOTIDE SEQUENCE [LARGE SCALE GENOMIC DNA]</scope>
    <source>
        <strain evidence="2">Massachusetts / E88</strain>
    </source>
</reference>
<dbReference type="AlphaFoldDB" id="Q890Q2"/>
<keyword evidence="1" id="KW-0689">Ribosomal protein</keyword>
<dbReference type="Proteomes" id="UP000001412">
    <property type="component" value="Chromosome"/>
</dbReference>
<evidence type="ECO:0000313" key="2">
    <source>
        <dbReference type="Proteomes" id="UP000001412"/>
    </source>
</evidence>
<dbReference type="HOGENOM" id="CLU_1666395_0_0_9"/>
<sequence length="158" mass="16948">MSSTVLILDKPFIVALTIFLGLLEPNDLALTSFIPANSRTALTGPPAITPVPSFAVIIRTFPVPNSPSMLCGTVVPTICTLTKFFLASSMPFLIASGISIDLPIPTPTWPFSSPTTTRALNLKFLPPLTTLATLFINTTFSFKSKVLGSILIYFPPSF</sequence>
<proteinExistence type="predicted"/>
<name>Q890Q2_CLOTE</name>
<dbReference type="GO" id="GO:0005840">
    <property type="term" value="C:ribosome"/>
    <property type="evidence" value="ECO:0007669"/>
    <property type="project" value="UniProtKB-KW"/>
</dbReference>
<accession>Q890Q2</accession>
<gene>
    <name evidence="1" type="ordered locus">CTC_02586</name>
</gene>
<dbReference type="EMBL" id="AE015927">
    <property type="protein sequence ID" value="AAO37043.1"/>
    <property type="molecule type" value="Genomic_DNA"/>
</dbReference>
<organism evidence="1 2">
    <name type="scientific">Clostridium tetani (strain Massachusetts / E88)</name>
    <dbReference type="NCBI Taxonomy" id="212717"/>
    <lineage>
        <taxon>Bacteria</taxon>
        <taxon>Bacillati</taxon>
        <taxon>Bacillota</taxon>
        <taxon>Clostridia</taxon>
        <taxon>Eubacteriales</taxon>
        <taxon>Clostridiaceae</taxon>
        <taxon>Clostridium</taxon>
    </lineage>
</organism>